<evidence type="ECO:0000313" key="2">
    <source>
        <dbReference type="Proteomes" id="UP001467690"/>
    </source>
</evidence>
<protein>
    <recommendedName>
        <fullName evidence="3">N-acetyltransferase domain-containing protein</fullName>
    </recommendedName>
</protein>
<dbReference type="EMBL" id="JBELOE010000154">
    <property type="protein sequence ID" value="MER2491924.1"/>
    <property type="molecule type" value="Genomic_DNA"/>
</dbReference>
<comment type="caution">
    <text evidence="1">The sequence shown here is derived from an EMBL/GenBank/DDBJ whole genome shotgun (WGS) entry which is preliminary data.</text>
</comment>
<accession>A0ABV1RGA8</accession>
<organism evidence="1 2">
    <name type="scientific">Catenovulum sediminis</name>
    <dbReference type="NCBI Taxonomy" id="1740262"/>
    <lineage>
        <taxon>Bacteria</taxon>
        <taxon>Pseudomonadati</taxon>
        <taxon>Pseudomonadota</taxon>
        <taxon>Gammaproteobacteria</taxon>
        <taxon>Alteromonadales</taxon>
        <taxon>Alteromonadaceae</taxon>
        <taxon>Catenovulum</taxon>
    </lineage>
</organism>
<dbReference type="RefSeq" id="WP_350401467.1">
    <property type="nucleotide sequence ID" value="NZ_JBELOE010000154.1"/>
</dbReference>
<name>A0ABV1RGA8_9ALTE</name>
<evidence type="ECO:0008006" key="3">
    <source>
        <dbReference type="Google" id="ProtNLM"/>
    </source>
</evidence>
<proteinExistence type="predicted"/>
<gene>
    <name evidence="1" type="ORF">ABS311_08500</name>
</gene>
<keyword evidence="2" id="KW-1185">Reference proteome</keyword>
<reference evidence="1 2" key="1">
    <citation type="submission" date="2024-06" db="EMBL/GenBank/DDBJ databases">
        <authorList>
            <person name="Chen R.Y."/>
        </authorList>
    </citation>
    <scope>NUCLEOTIDE SEQUENCE [LARGE SCALE GENOMIC DNA]</scope>
    <source>
        <strain evidence="1 2">D2</strain>
    </source>
</reference>
<evidence type="ECO:0000313" key="1">
    <source>
        <dbReference type="EMBL" id="MER2491924.1"/>
    </source>
</evidence>
<sequence length="266" mass="30529">MNLREIDINPTDYAPLFELTFPLEYTTTPIETFEVQISPSETPVTIGLCGCNFLGVHGSRLLIPPRFAERILANNLFLPNLTNTCKLWGSNALIYISDDSQAALTNWQKKIQYFRTNVPDTAAIIKFVNNFTVPKQYTCMPVDAKNAYSLHLFLEENLGHSTIAQTTINTDFSFIIRDSQSQKIIACAMLDATKTQLLTKSIVIDKNYRKSKLIFTLFYQASKIILTHNFNENVFCYFEDNIDMASLAQRSKNSTYTTQYYYYKYL</sequence>
<dbReference type="Proteomes" id="UP001467690">
    <property type="component" value="Unassembled WGS sequence"/>
</dbReference>